<evidence type="ECO:0000256" key="1">
    <source>
        <dbReference type="ARBA" id="ARBA00004651"/>
    </source>
</evidence>
<feature type="transmembrane region" description="Helical" evidence="7">
    <location>
        <begin position="76"/>
        <end position="99"/>
    </location>
</feature>
<evidence type="ECO:0000256" key="2">
    <source>
        <dbReference type="ARBA" id="ARBA00009298"/>
    </source>
</evidence>
<accession>A0ABR7NL98</accession>
<evidence type="ECO:0000256" key="5">
    <source>
        <dbReference type="ARBA" id="ARBA00022989"/>
    </source>
</evidence>
<organism evidence="9 10">
    <name type="scientific">Yanshouia hominis</name>
    <dbReference type="NCBI Taxonomy" id="2763673"/>
    <lineage>
        <taxon>Bacteria</taxon>
        <taxon>Bacillati</taxon>
        <taxon>Bacillota</taxon>
        <taxon>Clostridia</taxon>
        <taxon>Eubacteriales</taxon>
        <taxon>Oscillospiraceae</taxon>
        <taxon>Yanshouia</taxon>
    </lineage>
</organism>
<dbReference type="EMBL" id="JACRTB010000011">
    <property type="protein sequence ID" value="MBC8576418.1"/>
    <property type="molecule type" value="Genomic_DNA"/>
</dbReference>
<keyword evidence="10" id="KW-1185">Reference proteome</keyword>
<evidence type="ECO:0000256" key="6">
    <source>
        <dbReference type="ARBA" id="ARBA00023136"/>
    </source>
</evidence>
<sequence length="266" mass="29212">MLGNTFYGYDLITLNEVTMLLRLVLATVCGGLLGFERTKKRRAAGIRTYILVCQGACAAMMTGQFVYLYVGSTDVSWIGAQVVSGIGFLGAGIILMTGYHKIRGLTTAAGLWATACMGLALGAGFYLGALTVCLMMYATMGLMDKVQTDYVSRSHYMDLYIVFRSFQDVVNFFSFARKADFKIRDFETTRLSDCNELGTVFSLTFNKKYIHEEAYACLAKAEGVLLIEEVKKARDSLERSIEKAGGHRLKGLCPPARAAGIYYAAP</sequence>
<proteinExistence type="inferred from homology"/>
<keyword evidence="4 7" id="KW-0812">Transmembrane</keyword>
<gene>
    <name evidence="9" type="ORF">H8717_08375</name>
</gene>
<dbReference type="Pfam" id="PF02308">
    <property type="entry name" value="MgtC"/>
    <property type="match status" value="1"/>
</dbReference>
<dbReference type="PANTHER" id="PTHR33778:SF1">
    <property type="entry name" value="MAGNESIUM TRANSPORTER YHID-RELATED"/>
    <property type="match status" value="1"/>
</dbReference>
<protein>
    <submittedName>
        <fullName evidence="9">MgtC/SapB family protein</fullName>
    </submittedName>
</protein>
<dbReference type="InterPro" id="IPR003416">
    <property type="entry name" value="MgtC/SapB/SrpB/YhiD_fam"/>
</dbReference>
<evidence type="ECO:0000256" key="3">
    <source>
        <dbReference type="ARBA" id="ARBA00022475"/>
    </source>
</evidence>
<feature type="transmembrane region" description="Helical" evidence="7">
    <location>
        <begin position="20"/>
        <end position="36"/>
    </location>
</feature>
<dbReference type="PANTHER" id="PTHR33778">
    <property type="entry name" value="PROTEIN MGTC"/>
    <property type="match status" value="1"/>
</dbReference>
<name>A0ABR7NL98_9FIRM</name>
<evidence type="ECO:0000256" key="7">
    <source>
        <dbReference type="SAM" id="Phobius"/>
    </source>
</evidence>
<comment type="subcellular location">
    <subcellularLocation>
        <location evidence="1">Cell membrane</location>
        <topology evidence="1">Multi-pass membrane protein</topology>
    </subcellularLocation>
</comment>
<dbReference type="RefSeq" id="WP_262399948.1">
    <property type="nucleotide sequence ID" value="NZ_JACRTB010000011.1"/>
</dbReference>
<feature type="transmembrane region" description="Helical" evidence="7">
    <location>
        <begin position="48"/>
        <end position="70"/>
    </location>
</feature>
<keyword evidence="5 7" id="KW-1133">Transmembrane helix</keyword>
<feature type="transmembrane region" description="Helical" evidence="7">
    <location>
        <begin position="111"/>
        <end position="139"/>
    </location>
</feature>
<reference evidence="9 10" key="1">
    <citation type="submission" date="2020-08" db="EMBL/GenBank/DDBJ databases">
        <title>Genome public.</title>
        <authorList>
            <person name="Liu C."/>
            <person name="Sun Q."/>
        </authorList>
    </citation>
    <scope>NUCLEOTIDE SEQUENCE [LARGE SCALE GENOMIC DNA]</scope>
    <source>
        <strain evidence="9 10">BX1</strain>
    </source>
</reference>
<keyword evidence="3" id="KW-1003">Cell membrane</keyword>
<dbReference type="InterPro" id="IPR049177">
    <property type="entry name" value="MgtC_SapB_SrpB_YhiD_N"/>
</dbReference>
<evidence type="ECO:0000259" key="8">
    <source>
        <dbReference type="Pfam" id="PF02308"/>
    </source>
</evidence>
<feature type="domain" description="MgtC/SapB/SrpB/YhiD N-terminal" evidence="8">
    <location>
        <begin position="23"/>
        <end position="147"/>
    </location>
</feature>
<keyword evidence="6 7" id="KW-0472">Membrane</keyword>
<comment type="similarity">
    <text evidence="2">Belongs to the MgtC/SapB family.</text>
</comment>
<dbReference type="Proteomes" id="UP000658131">
    <property type="component" value="Unassembled WGS sequence"/>
</dbReference>
<evidence type="ECO:0000313" key="9">
    <source>
        <dbReference type="EMBL" id="MBC8576418.1"/>
    </source>
</evidence>
<evidence type="ECO:0000313" key="10">
    <source>
        <dbReference type="Proteomes" id="UP000658131"/>
    </source>
</evidence>
<dbReference type="PRINTS" id="PR01837">
    <property type="entry name" value="MGTCSAPBPROT"/>
</dbReference>
<comment type="caution">
    <text evidence="9">The sequence shown here is derived from an EMBL/GenBank/DDBJ whole genome shotgun (WGS) entry which is preliminary data.</text>
</comment>
<evidence type="ECO:0000256" key="4">
    <source>
        <dbReference type="ARBA" id="ARBA00022692"/>
    </source>
</evidence>